<dbReference type="InterPro" id="IPR038601">
    <property type="entry name" value="MttB-like_sf"/>
</dbReference>
<dbReference type="OrthoDB" id="5713681at2"/>
<dbReference type="GO" id="GO:0008168">
    <property type="term" value="F:methyltransferase activity"/>
    <property type="evidence" value="ECO:0007669"/>
    <property type="project" value="UniProtKB-KW"/>
</dbReference>
<sequence length="519" mass="56567">MNDATPARRRRHGGRRTGTSRAAGPAIAQTPWRIPLNTDRPTEPLDEAGIAALHSGAMRILSEIGIEFLNDEALGHLRAAGCRIEGQTARFDPDFVMDMVGKAPAQFTITPRNPDRSVTIGGRHMTFVNVSSPPNAWDLERGKRPGDFATFREFMKLTQYFNCIHIAGGYPVEPIDVHASVRHLDCLFEKLTLTDKVAHAYSLGPERVEDVMEMVRIAGGLTHDEFDAAPRMYTNINSVSPLKHDWPMLDGAMRLARRGQPVVVTPFTLAGAMAPVTLAGAVALSLAEGLAAIALLQWIAPGCPVAIGTFTSNVDMKSGAPAFGTPEYMRATQMTGQMARHYGLPMRASGVCAANVPDGQAMWETGNSLWAAVQSGANMVYHAAGWLEGGLIASPEKFVMDCELLQQIQRYFEPALTATAEDDLAIDAIAEVGPGGHFFGCAHTQARYQNAFYQPFASDWRNFEAWAGDGGVWTVERAHRIYKRILAEFEAPPMDAEIRDELADFVARRKAQGGAPTDF</sequence>
<dbReference type="Pfam" id="PF06253">
    <property type="entry name" value="MTTB"/>
    <property type="match status" value="1"/>
</dbReference>
<evidence type="ECO:0000313" key="8">
    <source>
        <dbReference type="Proteomes" id="UP000019593"/>
    </source>
</evidence>
<keyword evidence="3 4" id="KW-0808">Transferase</keyword>
<dbReference type="InterPro" id="IPR010426">
    <property type="entry name" value="MTTB_MeTrfase"/>
</dbReference>
<dbReference type="EC" id="2.1.1.-" evidence="4"/>
<evidence type="ECO:0000256" key="2">
    <source>
        <dbReference type="ARBA" id="ARBA00022603"/>
    </source>
</evidence>
<gene>
    <name evidence="7" type="ORF">roselon_00032</name>
</gene>
<evidence type="ECO:0000256" key="6">
    <source>
        <dbReference type="SAM" id="Phobius"/>
    </source>
</evidence>
<evidence type="ECO:0000256" key="3">
    <source>
        <dbReference type="ARBA" id="ARBA00022679"/>
    </source>
</evidence>
<protein>
    <recommendedName>
        <fullName evidence="4">Methyltransferase</fullName>
        <ecNumber evidence="4">2.1.1.-</ecNumber>
    </recommendedName>
</protein>
<feature type="transmembrane region" description="Helical" evidence="6">
    <location>
        <begin position="262"/>
        <end position="284"/>
    </location>
</feature>
<keyword evidence="2 7" id="KW-0489">Methyltransferase</keyword>
<proteinExistence type="inferred from homology"/>
<dbReference type="Gene3D" id="3.20.20.480">
    <property type="entry name" value="Trimethylamine methyltransferase-like"/>
    <property type="match status" value="1"/>
</dbReference>
<feature type="region of interest" description="Disordered" evidence="5">
    <location>
        <begin position="1"/>
        <end position="26"/>
    </location>
</feature>
<dbReference type="eggNOG" id="COG5598">
    <property type="taxonomic scope" value="Bacteria"/>
</dbReference>
<dbReference type="EMBL" id="CP004372">
    <property type="protein sequence ID" value="AHM02499.1"/>
    <property type="molecule type" value="Genomic_DNA"/>
</dbReference>
<organism evidence="7 8">
    <name type="scientific">Roseicyclus elongatus DSM 19469</name>
    <dbReference type="NCBI Taxonomy" id="1294273"/>
    <lineage>
        <taxon>Bacteria</taxon>
        <taxon>Pseudomonadati</taxon>
        <taxon>Pseudomonadota</taxon>
        <taxon>Alphaproteobacteria</taxon>
        <taxon>Rhodobacterales</taxon>
        <taxon>Roseobacteraceae</taxon>
        <taxon>Roseicyclus</taxon>
    </lineage>
</organism>
<evidence type="ECO:0000256" key="1">
    <source>
        <dbReference type="ARBA" id="ARBA00007137"/>
    </source>
</evidence>
<dbReference type="AlphaFoldDB" id="W8RN19"/>
<name>W8RN19_9RHOB</name>
<dbReference type="RefSeq" id="WP_025310452.1">
    <property type="nucleotide sequence ID" value="NZ_CP004372.1"/>
</dbReference>
<dbReference type="Proteomes" id="UP000019593">
    <property type="component" value="Chromosome"/>
</dbReference>
<dbReference type="HOGENOM" id="CLU_033581_0_0_5"/>
<reference evidence="7 8" key="1">
    <citation type="submission" date="2013-03" db="EMBL/GenBank/DDBJ databases">
        <authorList>
            <person name="Fiebig A."/>
            <person name="Goeker M."/>
            <person name="Klenk H.-P.P."/>
        </authorList>
    </citation>
    <scope>NUCLEOTIDE SEQUENCE [LARGE SCALE GENOMIC DNA]</scope>
    <source>
        <strain evidence="8">DSM 19469</strain>
    </source>
</reference>
<evidence type="ECO:0000256" key="4">
    <source>
        <dbReference type="PIRNR" id="PIRNR037567"/>
    </source>
</evidence>
<dbReference type="PATRIC" id="fig|1294273.3.peg.26"/>
<keyword evidence="6" id="KW-1133">Transmembrane helix</keyword>
<dbReference type="GO" id="GO:0032259">
    <property type="term" value="P:methylation"/>
    <property type="evidence" value="ECO:0007669"/>
    <property type="project" value="UniProtKB-KW"/>
</dbReference>
<evidence type="ECO:0000313" key="7">
    <source>
        <dbReference type="EMBL" id="AHM02499.1"/>
    </source>
</evidence>
<dbReference type="KEGG" id="red:roselon_00032"/>
<dbReference type="PIRSF" id="PIRSF037567">
    <property type="entry name" value="MTTB_MeTrfase"/>
    <property type="match status" value="1"/>
</dbReference>
<feature type="compositionally biased region" description="Low complexity" evidence="5">
    <location>
        <begin position="17"/>
        <end position="26"/>
    </location>
</feature>
<keyword evidence="8" id="KW-1185">Reference proteome</keyword>
<dbReference type="STRING" id="1294273.roselon_00032"/>
<keyword evidence="6" id="KW-0812">Transmembrane</keyword>
<accession>W8RN19</accession>
<dbReference type="GO" id="GO:0015948">
    <property type="term" value="P:methanogenesis"/>
    <property type="evidence" value="ECO:0007669"/>
    <property type="project" value="UniProtKB-UniRule"/>
</dbReference>
<comment type="similarity">
    <text evidence="1 4">Belongs to the trimethylamine methyltransferase family.</text>
</comment>
<evidence type="ECO:0000256" key="5">
    <source>
        <dbReference type="SAM" id="MobiDB-lite"/>
    </source>
</evidence>
<keyword evidence="6" id="KW-0472">Membrane</keyword>